<reference evidence="10 11" key="1">
    <citation type="submission" date="2020-04" db="EMBL/GenBank/DDBJ databases">
        <title>Ferrimonas sp. S7 isolated from sea water.</title>
        <authorList>
            <person name="Bae S.S."/>
            <person name="Baek K."/>
        </authorList>
    </citation>
    <scope>NUCLEOTIDE SEQUENCE [LARGE SCALE GENOMIC DNA]</scope>
    <source>
        <strain evidence="10 11">S7</strain>
    </source>
</reference>
<dbReference type="Gene3D" id="1.10.1130.10">
    <property type="entry name" value="Flavocytochrome C3, Chain A"/>
    <property type="match status" value="1"/>
</dbReference>
<dbReference type="Proteomes" id="UP000501602">
    <property type="component" value="Chromosome"/>
</dbReference>
<keyword evidence="7" id="KW-0408">Iron</keyword>
<keyword evidence="3" id="KW-0813">Transport</keyword>
<feature type="domain" description="Tetrahaem cytochrome" evidence="9">
    <location>
        <begin position="41"/>
        <end position="98"/>
    </location>
</feature>
<accession>A0A6H1UGG5</accession>
<evidence type="ECO:0000313" key="10">
    <source>
        <dbReference type="EMBL" id="QIZ77719.1"/>
    </source>
</evidence>
<comment type="cofactor">
    <cofactor evidence="1">
        <name>heme c</name>
        <dbReference type="ChEBI" id="CHEBI:61717"/>
    </cofactor>
</comment>
<keyword evidence="11" id="KW-1185">Reference proteome</keyword>
<sequence>MLFSSKSKYSLLLASFLIMSSNVALAASSATEIDSMHQGFDTAQQCMECHGSYQENAENTAHLGKWNPHDSIHGGYVDCTNCHQQNKVEKNYCSYCHDYKPALKN</sequence>
<keyword evidence="4" id="KW-0349">Heme</keyword>
<keyword evidence="6" id="KW-0249">Electron transport</keyword>
<feature type="chain" id="PRO_5026280290" evidence="8">
    <location>
        <begin position="27"/>
        <end position="105"/>
    </location>
</feature>
<dbReference type="KEGG" id="fes:HER31_12925"/>
<evidence type="ECO:0000256" key="1">
    <source>
        <dbReference type="ARBA" id="ARBA00001926"/>
    </source>
</evidence>
<feature type="signal peptide" evidence="8">
    <location>
        <begin position="1"/>
        <end position="26"/>
    </location>
</feature>
<dbReference type="InterPro" id="IPR012286">
    <property type="entry name" value="Tetrahaem_cytochrome"/>
</dbReference>
<evidence type="ECO:0000259" key="9">
    <source>
        <dbReference type="Pfam" id="PF14537"/>
    </source>
</evidence>
<dbReference type="GO" id="GO:0046872">
    <property type="term" value="F:metal ion binding"/>
    <property type="evidence" value="ECO:0007669"/>
    <property type="project" value="UniProtKB-KW"/>
</dbReference>
<dbReference type="EMBL" id="CP051180">
    <property type="protein sequence ID" value="QIZ77719.1"/>
    <property type="molecule type" value="Genomic_DNA"/>
</dbReference>
<evidence type="ECO:0000313" key="11">
    <source>
        <dbReference type="Proteomes" id="UP000501602"/>
    </source>
</evidence>
<dbReference type="Pfam" id="PF14537">
    <property type="entry name" value="Cytochrom_c3_2"/>
    <property type="match status" value="1"/>
</dbReference>
<evidence type="ECO:0000256" key="8">
    <source>
        <dbReference type="SAM" id="SignalP"/>
    </source>
</evidence>
<dbReference type="AlphaFoldDB" id="A0A6H1UGG5"/>
<organism evidence="10 11">
    <name type="scientific">Ferrimonas lipolytica</name>
    <dbReference type="NCBI Taxonomy" id="2724191"/>
    <lineage>
        <taxon>Bacteria</taxon>
        <taxon>Pseudomonadati</taxon>
        <taxon>Pseudomonadota</taxon>
        <taxon>Gammaproteobacteria</taxon>
        <taxon>Alteromonadales</taxon>
        <taxon>Ferrimonadaceae</taxon>
        <taxon>Ferrimonas</taxon>
    </lineage>
</organism>
<comment type="subcellular location">
    <subcellularLocation>
        <location evidence="2">Periplasm</location>
    </subcellularLocation>
</comment>
<evidence type="ECO:0000256" key="7">
    <source>
        <dbReference type="ARBA" id="ARBA00023004"/>
    </source>
</evidence>
<evidence type="ECO:0000256" key="6">
    <source>
        <dbReference type="ARBA" id="ARBA00022982"/>
    </source>
</evidence>
<name>A0A6H1UGG5_9GAMM</name>
<protein>
    <submittedName>
        <fullName evidence="10">Cytochrome c3 family protein</fullName>
    </submittedName>
</protein>
<proteinExistence type="predicted"/>
<dbReference type="SUPFAM" id="SSF48695">
    <property type="entry name" value="Multiheme cytochromes"/>
    <property type="match status" value="1"/>
</dbReference>
<dbReference type="InterPro" id="IPR036280">
    <property type="entry name" value="Multihaem_cyt_sf"/>
</dbReference>
<evidence type="ECO:0000256" key="4">
    <source>
        <dbReference type="ARBA" id="ARBA00022617"/>
    </source>
</evidence>
<gene>
    <name evidence="10" type="ORF">HER31_12925</name>
</gene>
<dbReference type="RefSeq" id="WP_168660978.1">
    <property type="nucleotide sequence ID" value="NZ_CP051180.1"/>
</dbReference>
<keyword evidence="5" id="KW-0479">Metal-binding</keyword>
<keyword evidence="8" id="KW-0732">Signal</keyword>
<evidence type="ECO:0000256" key="2">
    <source>
        <dbReference type="ARBA" id="ARBA00004418"/>
    </source>
</evidence>
<evidence type="ECO:0000256" key="3">
    <source>
        <dbReference type="ARBA" id="ARBA00022448"/>
    </source>
</evidence>
<dbReference type="GO" id="GO:0042597">
    <property type="term" value="C:periplasmic space"/>
    <property type="evidence" value="ECO:0007669"/>
    <property type="project" value="UniProtKB-SubCell"/>
</dbReference>
<evidence type="ECO:0000256" key="5">
    <source>
        <dbReference type="ARBA" id="ARBA00022723"/>
    </source>
</evidence>